<dbReference type="SUPFAM" id="SSF50118">
    <property type="entry name" value="Cell growth inhibitor/plasmid maintenance toxic component"/>
    <property type="match status" value="1"/>
</dbReference>
<dbReference type="STRING" id="1121455.SAMN02745728_01746"/>
<reference evidence="1 2" key="1">
    <citation type="submission" date="2016-12" db="EMBL/GenBank/DDBJ databases">
        <authorList>
            <person name="Song W.-J."/>
            <person name="Kurnit D.M."/>
        </authorList>
    </citation>
    <scope>NUCLEOTIDE SEQUENCE [LARGE SCALE GENOMIC DNA]</scope>
    <source>
        <strain evidence="1 2">DSM 11393</strain>
    </source>
</reference>
<sequence length="115" mass="13082">MGQINTPQYVSGDVVFVPFDYSDLSQSKVRPVVIIKALANNDFLVAMITSKGLCDPYIYALDMNNQRRAGLPRESVIRYSRLFVVNETRIRNKTGRVPDELLTSLKEKIADFIKK</sequence>
<keyword evidence="2" id="KW-1185">Reference proteome</keyword>
<dbReference type="RefSeq" id="WP_072697434.1">
    <property type="nucleotide sequence ID" value="NZ_FRDI01000008.1"/>
</dbReference>
<name>A0A1M7T8Y8_9BACT</name>
<evidence type="ECO:0000313" key="2">
    <source>
        <dbReference type="Proteomes" id="UP000186469"/>
    </source>
</evidence>
<accession>A0A1M7T8Y8</accession>
<dbReference type="OrthoDB" id="9813449at2"/>
<dbReference type="EMBL" id="FRDI01000008">
    <property type="protein sequence ID" value="SHN67199.1"/>
    <property type="molecule type" value="Genomic_DNA"/>
</dbReference>
<dbReference type="InterPro" id="IPR003477">
    <property type="entry name" value="PemK-like"/>
</dbReference>
<dbReference type="Pfam" id="PF02452">
    <property type="entry name" value="PemK_toxin"/>
    <property type="match status" value="1"/>
</dbReference>
<organism evidence="1 2">
    <name type="scientific">Desulfovibrio litoralis DSM 11393</name>
    <dbReference type="NCBI Taxonomy" id="1121455"/>
    <lineage>
        <taxon>Bacteria</taxon>
        <taxon>Pseudomonadati</taxon>
        <taxon>Thermodesulfobacteriota</taxon>
        <taxon>Desulfovibrionia</taxon>
        <taxon>Desulfovibrionales</taxon>
        <taxon>Desulfovibrionaceae</taxon>
        <taxon>Desulfovibrio</taxon>
    </lineage>
</organism>
<dbReference type="Proteomes" id="UP000186469">
    <property type="component" value="Unassembled WGS sequence"/>
</dbReference>
<dbReference type="Gene3D" id="2.30.30.110">
    <property type="match status" value="1"/>
</dbReference>
<protein>
    <submittedName>
        <fullName evidence="1">mRNA interferase MazF</fullName>
    </submittedName>
</protein>
<evidence type="ECO:0000313" key="1">
    <source>
        <dbReference type="EMBL" id="SHN67199.1"/>
    </source>
</evidence>
<gene>
    <name evidence="1" type="ORF">SAMN02745728_01746</name>
</gene>
<dbReference type="AlphaFoldDB" id="A0A1M7T8Y8"/>
<proteinExistence type="predicted"/>
<dbReference type="GO" id="GO:0003677">
    <property type="term" value="F:DNA binding"/>
    <property type="evidence" value="ECO:0007669"/>
    <property type="project" value="InterPro"/>
</dbReference>
<dbReference type="InterPro" id="IPR011067">
    <property type="entry name" value="Plasmid_toxin/cell-grow_inhib"/>
</dbReference>